<name>A0A4C4ZQJ0_ECOLX</name>
<gene>
    <name evidence="1" type="ORF">C3F40_03185</name>
</gene>
<protein>
    <submittedName>
        <fullName evidence="1">Uncharacterized protein</fullName>
    </submittedName>
</protein>
<evidence type="ECO:0000313" key="2">
    <source>
        <dbReference type="Proteomes" id="UP000239554"/>
    </source>
</evidence>
<dbReference type="AlphaFoldDB" id="A0A4C4ZQJ0"/>
<accession>A0A4C4ZQJ0</accession>
<proteinExistence type="predicted"/>
<organism evidence="1 2">
    <name type="scientific">Escherichia coli</name>
    <dbReference type="NCBI Taxonomy" id="562"/>
    <lineage>
        <taxon>Bacteria</taxon>
        <taxon>Pseudomonadati</taxon>
        <taxon>Pseudomonadota</taxon>
        <taxon>Gammaproteobacteria</taxon>
        <taxon>Enterobacterales</taxon>
        <taxon>Enterobacteriaceae</taxon>
        <taxon>Escherichia</taxon>
    </lineage>
</organism>
<evidence type="ECO:0000313" key="1">
    <source>
        <dbReference type="EMBL" id="AUY00905.1"/>
    </source>
</evidence>
<dbReference type="RefSeq" id="WP_016239619.1">
    <property type="nucleotide sequence ID" value="NZ_BFLW01000102.1"/>
</dbReference>
<sequence>MVGVIVINIVCIICVFWVFFDATSNNIGSYVVRDGVRKGCRRGIHPVVWAALSIFILPFIWYLINRKSLLIAAEEYPVKTDKSVSFIILLLLVSGWLLYRYKDYLFY</sequence>
<dbReference type="Proteomes" id="UP000239554">
    <property type="component" value="Chromosome"/>
</dbReference>
<dbReference type="EMBL" id="CP026399">
    <property type="protein sequence ID" value="AUY00905.1"/>
    <property type="molecule type" value="Genomic_DNA"/>
</dbReference>
<reference evidence="1 2" key="1">
    <citation type="journal article" date="2018" name="MBio">
        <title>Genomic Analysis of Hospital Plumbing Reveals Diverse Reservoir of Bacterial Plasmids Conferring Carbapenem Resistance.</title>
        <authorList>
            <consortium name="NISC Comparative Sequencing Program"/>
            <person name="Weingarten R.A."/>
            <person name="Johnson R.C."/>
            <person name="Conlan S."/>
            <person name="Ramsburg A.M."/>
            <person name="Dekker J.P."/>
            <person name="Lau A.F."/>
            <person name="Khil P."/>
            <person name="Odom R.T."/>
            <person name="Deming C."/>
            <person name="Park M."/>
            <person name="Thomas P.J."/>
            <person name="Henderson D.K."/>
            <person name="Palmore T.N."/>
            <person name="Segre J.A."/>
            <person name="Frank K.M."/>
        </authorList>
    </citation>
    <scope>NUCLEOTIDE SEQUENCE [LARGE SCALE GENOMIC DNA]</scope>
    <source>
        <strain evidence="1 2">ECONIH4</strain>
    </source>
</reference>